<dbReference type="SMART" id="SM00046">
    <property type="entry name" value="DAGKc"/>
    <property type="match status" value="1"/>
</dbReference>
<dbReference type="InterPro" id="IPR017438">
    <property type="entry name" value="ATP-NAD_kinase_N"/>
</dbReference>
<evidence type="ECO:0000313" key="3">
    <source>
        <dbReference type="Proteomes" id="UP001059824"/>
    </source>
</evidence>
<organism evidence="2 3">
    <name type="scientific">Candidatus Mycosynbacter amalyticus</name>
    <dbReference type="NCBI Taxonomy" id="2665156"/>
    <lineage>
        <taxon>Bacteria</taxon>
        <taxon>Candidatus Saccharimonadota</taxon>
        <taxon>Candidatus Saccharimonadota incertae sedis</taxon>
        <taxon>Candidatus Mycosynbacter</taxon>
    </lineage>
</organism>
<dbReference type="AlphaFoldDB" id="A0A857MM20"/>
<gene>
    <name evidence="2" type="ORF">GII36_03245</name>
</gene>
<dbReference type="Pfam" id="PF00781">
    <property type="entry name" value="DAGK_cat"/>
    <property type="match status" value="1"/>
</dbReference>
<keyword evidence="2" id="KW-0808">Transferase</keyword>
<evidence type="ECO:0000259" key="1">
    <source>
        <dbReference type="PROSITE" id="PS50146"/>
    </source>
</evidence>
<dbReference type="EMBL" id="CP045921">
    <property type="protein sequence ID" value="QHN42855.1"/>
    <property type="molecule type" value="Genomic_DNA"/>
</dbReference>
<dbReference type="Gene3D" id="3.40.50.10330">
    <property type="entry name" value="Probable inorganic polyphosphate/atp-NAD kinase, domain 1"/>
    <property type="match status" value="1"/>
</dbReference>
<evidence type="ECO:0000313" key="2">
    <source>
        <dbReference type="EMBL" id="QHN42855.1"/>
    </source>
</evidence>
<protein>
    <submittedName>
        <fullName evidence="2">Sphingosine kinase</fullName>
    </submittedName>
</protein>
<feature type="domain" description="DAGKc" evidence="1">
    <location>
        <begin position="37"/>
        <end position="128"/>
    </location>
</feature>
<sequence>MGAAAMNIVLVYNPRSGTALPLEALREKCSAHDITIEHAVDITDGFPANLTPHIAPGAHIAAIGGDGTLSSVAQQLHDTEVIFVPLPGGTLNHFTKDAGISQDLDEALATLAHATPRHVDVGSANGRIFLNNSSLGIYPTSLRTREVLQGRLGKWPSAVLAVLQALIKFKLYTVTMEGETFRTPFIFIGNNDYHIGNGGQRTSLTSGKLCAYAIRSPRRSTLVTLFFYALFRRLRDADEFIVHSDSSLTIATKRSRISVSADGEVLRLDAPLEYKCLAGKLTILG</sequence>
<reference evidence="2" key="1">
    <citation type="journal article" date="2021" name="Nat. Microbiol.">
        <title>Cocultivation of an ultrasmall environmental parasitic bacterium with lytic ability against bacteria associated with wastewater foams.</title>
        <authorList>
            <person name="Batinovic S."/>
            <person name="Rose J.J.A."/>
            <person name="Ratcliffe J."/>
            <person name="Seviour R.J."/>
            <person name="Petrovski S."/>
        </authorList>
    </citation>
    <scope>NUCLEOTIDE SEQUENCE</scope>
    <source>
        <strain evidence="2">JR1</strain>
    </source>
</reference>
<dbReference type="InterPro" id="IPR001206">
    <property type="entry name" value="Diacylglycerol_kinase_cat_dom"/>
</dbReference>
<name>A0A857MM20_9BACT</name>
<proteinExistence type="predicted"/>
<accession>A0A857MM20</accession>
<keyword evidence="2" id="KW-0418">Kinase</keyword>
<dbReference type="PROSITE" id="PS50146">
    <property type="entry name" value="DAGK"/>
    <property type="match status" value="1"/>
</dbReference>
<dbReference type="Gene3D" id="2.60.200.40">
    <property type="match status" value="1"/>
</dbReference>
<dbReference type="Proteomes" id="UP001059824">
    <property type="component" value="Chromosome"/>
</dbReference>
<dbReference type="SUPFAM" id="SSF111331">
    <property type="entry name" value="NAD kinase/diacylglycerol kinase-like"/>
    <property type="match status" value="1"/>
</dbReference>
<dbReference type="InterPro" id="IPR016064">
    <property type="entry name" value="NAD/diacylglycerol_kinase_sf"/>
</dbReference>
<keyword evidence="3" id="KW-1185">Reference proteome</keyword>
<dbReference type="KEGG" id="mama:GII36_03245"/>
<dbReference type="GO" id="GO:0016301">
    <property type="term" value="F:kinase activity"/>
    <property type="evidence" value="ECO:0007669"/>
    <property type="project" value="UniProtKB-KW"/>
</dbReference>